<gene>
    <name evidence="1" type="ORF">NIG5292_00826</name>
</gene>
<sequence length="42" mass="4662">MSDNMNKHHHGTSAVDPVCGMNVEVTPKTLTDDLEGETYHFC</sequence>
<keyword evidence="2" id="KW-1185">Reference proteome</keyword>
<reference evidence="1 2" key="1">
    <citation type="submission" date="2015-04" db="EMBL/GenBank/DDBJ databases">
        <authorList>
            <person name="Syromyatnikov M.Y."/>
            <person name="Popov V.N."/>
        </authorList>
    </citation>
    <scope>NUCLEOTIDE SEQUENCE [LARGE SCALE GENOMIC DNA]</scope>
    <source>
        <strain evidence="1 2">CECT 5292</strain>
    </source>
</reference>
<protein>
    <recommendedName>
        <fullName evidence="3">Copper-transporting P-type ATPase</fullName>
    </recommendedName>
</protein>
<dbReference type="EMBL" id="CVQV01000004">
    <property type="protein sequence ID" value="CRK74789.1"/>
    <property type="molecule type" value="Genomic_DNA"/>
</dbReference>
<accession>A0A0U1NJS7</accession>
<name>A0A0U1NJS7_9RHOB</name>
<dbReference type="AlphaFoldDB" id="A0A0U1NJS7"/>
<organism evidence="1 2">
    <name type="scientific">Nereida ignava</name>
    <dbReference type="NCBI Taxonomy" id="282199"/>
    <lineage>
        <taxon>Bacteria</taxon>
        <taxon>Pseudomonadati</taxon>
        <taxon>Pseudomonadota</taxon>
        <taxon>Alphaproteobacteria</taxon>
        <taxon>Rhodobacterales</taxon>
        <taxon>Roseobacteraceae</taxon>
        <taxon>Nereida</taxon>
    </lineage>
</organism>
<evidence type="ECO:0000313" key="2">
    <source>
        <dbReference type="Proteomes" id="UP000048949"/>
    </source>
</evidence>
<dbReference type="STRING" id="282199.GCA_001049735_00826"/>
<evidence type="ECO:0000313" key="1">
    <source>
        <dbReference type="EMBL" id="CRK74789.1"/>
    </source>
</evidence>
<evidence type="ECO:0008006" key="3">
    <source>
        <dbReference type="Google" id="ProtNLM"/>
    </source>
</evidence>
<dbReference type="Proteomes" id="UP000048949">
    <property type="component" value="Unassembled WGS sequence"/>
</dbReference>
<proteinExistence type="predicted"/>